<dbReference type="GO" id="GO:0009088">
    <property type="term" value="P:threonine biosynthetic process"/>
    <property type="evidence" value="ECO:0007669"/>
    <property type="project" value="UniProtKB-UniPathway"/>
</dbReference>
<dbReference type="CDD" id="cd04881">
    <property type="entry name" value="ACT_HSDH-Hom"/>
    <property type="match status" value="1"/>
</dbReference>
<reference evidence="19 20" key="1">
    <citation type="submission" date="2015-09" db="EMBL/GenBank/DDBJ databases">
        <authorList>
            <consortium name="Pathogen Informatics"/>
        </authorList>
    </citation>
    <scope>NUCLEOTIDE SEQUENCE [LARGE SCALE GENOMIC DNA]</scope>
    <source>
        <strain evidence="19 20">2789STDY5608849</strain>
    </source>
</reference>
<proteinExistence type="inferred from homology"/>
<evidence type="ECO:0000256" key="1">
    <source>
        <dbReference type="ARBA" id="ARBA00001920"/>
    </source>
</evidence>
<evidence type="ECO:0000256" key="13">
    <source>
        <dbReference type="ARBA" id="ARBA00048841"/>
    </source>
</evidence>
<dbReference type="RefSeq" id="WP_055226509.1">
    <property type="nucleotide sequence ID" value="NZ_CYYV01000003.1"/>
</dbReference>
<comment type="catalytic activity">
    <reaction evidence="13">
        <text>L-homoserine + NADP(+) = L-aspartate 4-semialdehyde + NADPH + H(+)</text>
        <dbReference type="Rhea" id="RHEA:15761"/>
        <dbReference type="ChEBI" id="CHEBI:15378"/>
        <dbReference type="ChEBI" id="CHEBI:57476"/>
        <dbReference type="ChEBI" id="CHEBI:57783"/>
        <dbReference type="ChEBI" id="CHEBI:58349"/>
        <dbReference type="ChEBI" id="CHEBI:537519"/>
        <dbReference type="EC" id="1.1.1.3"/>
    </reaction>
    <physiologicalReaction direction="right-to-left" evidence="13">
        <dbReference type="Rhea" id="RHEA:15763"/>
    </physiologicalReaction>
</comment>
<dbReference type="NCBIfam" id="NF004976">
    <property type="entry name" value="PRK06349.1"/>
    <property type="match status" value="1"/>
</dbReference>
<evidence type="ECO:0000256" key="14">
    <source>
        <dbReference type="PIRSR" id="PIRSR000098-1"/>
    </source>
</evidence>
<protein>
    <recommendedName>
        <fullName evidence="6 16">Homoserine dehydrogenase</fullName>
        <ecNumber evidence="5 16">1.1.1.3</ecNumber>
    </recommendedName>
</protein>
<dbReference type="PROSITE" id="PS51671">
    <property type="entry name" value="ACT"/>
    <property type="match status" value="1"/>
</dbReference>
<keyword evidence="9 15" id="KW-0521">NADP</keyword>
<keyword evidence="8 16" id="KW-0791">Threonine biosynthesis</keyword>
<gene>
    <name evidence="19" type="primary">hom_1</name>
    <name evidence="19" type="ORF">ERS852406_00794</name>
</gene>
<evidence type="ECO:0000256" key="9">
    <source>
        <dbReference type="ARBA" id="ARBA00022857"/>
    </source>
</evidence>
<feature type="binding site" evidence="15">
    <location>
        <position position="108"/>
    </location>
    <ligand>
        <name>NADPH</name>
        <dbReference type="ChEBI" id="CHEBI:57783"/>
    </ligand>
</feature>
<dbReference type="Pfam" id="PF00742">
    <property type="entry name" value="Homoserine_dh"/>
    <property type="match status" value="1"/>
</dbReference>
<feature type="binding site" evidence="15">
    <location>
        <begin position="12"/>
        <end position="19"/>
    </location>
    <ligand>
        <name>NADP(+)</name>
        <dbReference type="ChEBI" id="CHEBI:58349"/>
    </ligand>
</feature>
<keyword evidence="12 16" id="KW-0486">Methionine biosynthesis</keyword>
<dbReference type="SUPFAM" id="SSF51735">
    <property type="entry name" value="NAD(P)-binding Rossmann-fold domains"/>
    <property type="match status" value="1"/>
</dbReference>
<evidence type="ECO:0000256" key="15">
    <source>
        <dbReference type="PIRSR" id="PIRSR000098-2"/>
    </source>
</evidence>
<keyword evidence="7 16" id="KW-0028">Amino-acid biosynthesis</keyword>
<name>A0A174A6X7_9FIRM</name>
<comment type="pathway">
    <text evidence="3 16">Amino-acid biosynthesis; L-methionine biosynthesis via de novo pathway; L-homoserine from L-aspartate: step 3/3.</text>
</comment>
<dbReference type="Gene3D" id="3.30.70.260">
    <property type="match status" value="1"/>
</dbReference>
<evidence type="ECO:0000256" key="10">
    <source>
        <dbReference type="ARBA" id="ARBA00023002"/>
    </source>
</evidence>
<evidence type="ECO:0000256" key="8">
    <source>
        <dbReference type="ARBA" id="ARBA00022697"/>
    </source>
</evidence>
<evidence type="ECO:0000313" key="20">
    <source>
        <dbReference type="Proteomes" id="UP000095706"/>
    </source>
</evidence>
<keyword evidence="10 16" id="KW-0560">Oxidoreductase</keyword>
<dbReference type="Gene3D" id="3.40.50.720">
    <property type="entry name" value="NAD(P)-binding Rossmann-like Domain"/>
    <property type="match status" value="1"/>
</dbReference>
<dbReference type="GO" id="GO:0050661">
    <property type="term" value="F:NADP binding"/>
    <property type="evidence" value="ECO:0007669"/>
    <property type="project" value="InterPro"/>
</dbReference>
<feature type="active site" description="Proton donor" evidence="14">
    <location>
        <position position="208"/>
    </location>
</feature>
<evidence type="ECO:0000259" key="18">
    <source>
        <dbReference type="PROSITE" id="PS51671"/>
    </source>
</evidence>
<dbReference type="SUPFAM" id="SSF55021">
    <property type="entry name" value="ACT-like"/>
    <property type="match status" value="1"/>
</dbReference>
<feature type="domain" description="ACT" evidence="18">
    <location>
        <begin position="353"/>
        <end position="427"/>
    </location>
</feature>
<dbReference type="GO" id="GO:0009086">
    <property type="term" value="P:methionine biosynthetic process"/>
    <property type="evidence" value="ECO:0007669"/>
    <property type="project" value="UniProtKB-KW"/>
</dbReference>
<evidence type="ECO:0000256" key="5">
    <source>
        <dbReference type="ARBA" id="ARBA00013213"/>
    </source>
</evidence>
<evidence type="ECO:0000256" key="7">
    <source>
        <dbReference type="ARBA" id="ARBA00022605"/>
    </source>
</evidence>
<accession>A0A174A6X7</accession>
<dbReference type="EMBL" id="CYYV01000003">
    <property type="protein sequence ID" value="CUN84462.1"/>
    <property type="molecule type" value="Genomic_DNA"/>
</dbReference>
<evidence type="ECO:0000256" key="6">
    <source>
        <dbReference type="ARBA" id="ARBA00013376"/>
    </source>
</evidence>
<dbReference type="EC" id="1.1.1.3" evidence="5 16"/>
<evidence type="ECO:0000313" key="19">
    <source>
        <dbReference type="EMBL" id="CUN84462.1"/>
    </source>
</evidence>
<evidence type="ECO:0000256" key="11">
    <source>
        <dbReference type="ARBA" id="ARBA00023053"/>
    </source>
</evidence>
<dbReference type="InterPro" id="IPR002912">
    <property type="entry name" value="ACT_dom"/>
</dbReference>
<comment type="similarity">
    <text evidence="4 17">Belongs to the homoserine dehydrogenase family.</text>
</comment>
<evidence type="ECO:0000256" key="3">
    <source>
        <dbReference type="ARBA" id="ARBA00005062"/>
    </source>
</evidence>
<dbReference type="InterPro" id="IPR045865">
    <property type="entry name" value="ACT-like_dom_sf"/>
</dbReference>
<keyword evidence="11" id="KW-0915">Sodium</keyword>
<sequence>MAEERVIKIGMLGLGTVGTGVYKVLKSQQEEMLPKLGARVELKKILVRNVEKAAAKVDDPSIITTSFEEIANDPEIEIVVEVMGGKQPAMNYILACLDAGKNVVTANKDLVASEGKKILAAAKRNGKDFLYEASVAGGIPIIRPVKQCLAANHITELMGIFNGTTNFILTKMSQEGMEFGDALRLAQDMGYAEADPTADVEGLDAGRKVAILASAAFNSRVTFEDVYTEGITKITAIDIEYAKEMGCTIKLLGVAKDTPEGIEARVHPMLIDSNHPLATVNDSYNAVFLTGDAVQDTMFYGRGAGELPTASAVVGDIFDVVRNILWNCCGRIGCTCYRECPIKRVGEIKSKYFVRMQIENRYGTLASVASVFGNNKVSIAQMLQKRVNGEYAEIVVITDEVKERHFEDAMQILGGMSMIQEISSTIRVY</sequence>
<comment type="cofactor">
    <cofactor evidence="1">
        <name>a metal cation</name>
        <dbReference type="ChEBI" id="CHEBI:25213"/>
    </cofactor>
</comment>
<comment type="pathway">
    <text evidence="2 16">Amino-acid biosynthesis; L-threonine biosynthesis; L-threonine from L-aspartate: step 3/5.</text>
</comment>
<dbReference type="Gene3D" id="3.30.360.10">
    <property type="entry name" value="Dihydrodipicolinate Reductase, domain 2"/>
    <property type="match status" value="1"/>
</dbReference>
<feature type="binding site" evidence="15">
    <location>
        <position position="193"/>
    </location>
    <ligand>
        <name>L-homoserine</name>
        <dbReference type="ChEBI" id="CHEBI:57476"/>
    </ligand>
</feature>
<dbReference type="Pfam" id="PF01842">
    <property type="entry name" value="ACT"/>
    <property type="match status" value="1"/>
</dbReference>
<dbReference type="SUPFAM" id="SSF55347">
    <property type="entry name" value="Glyceraldehyde-3-phosphate dehydrogenase-like, C-terminal domain"/>
    <property type="match status" value="1"/>
</dbReference>
<dbReference type="UniPathway" id="UPA00050">
    <property type="reaction ID" value="UER00063"/>
</dbReference>
<evidence type="ECO:0000256" key="16">
    <source>
        <dbReference type="RuleBase" id="RU000579"/>
    </source>
</evidence>
<dbReference type="PROSITE" id="PS01042">
    <property type="entry name" value="HOMOSER_DHGENASE"/>
    <property type="match status" value="1"/>
</dbReference>
<dbReference type="Pfam" id="PF03447">
    <property type="entry name" value="NAD_binding_3"/>
    <property type="match status" value="1"/>
</dbReference>
<dbReference type="InterPro" id="IPR019811">
    <property type="entry name" value="HDH_CS"/>
</dbReference>
<dbReference type="Proteomes" id="UP000095706">
    <property type="component" value="Unassembled WGS sequence"/>
</dbReference>
<dbReference type="GO" id="GO:0004412">
    <property type="term" value="F:homoserine dehydrogenase activity"/>
    <property type="evidence" value="ECO:0007669"/>
    <property type="project" value="UniProtKB-EC"/>
</dbReference>
<dbReference type="PANTHER" id="PTHR43331">
    <property type="entry name" value="HOMOSERINE DEHYDROGENASE"/>
    <property type="match status" value="1"/>
</dbReference>
<dbReference type="PIRSF" id="PIRSF000098">
    <property type="entry name" value="Homoser_dehydrog"/>
    <property type="match status" value="1"/>
</dbReference>
<dbReference type="InterPro" id="IPR036291">
    <property type="entry name" value="NAD(P)-bd_dom_sf"/>
</dbReference>
<dbReference type="AlphaFoldDB" id="A0A174A6X7"/>
<dbReference type="FunFam" id="3.30.360.10:FF:000005">
    <property type="entry name" value="Homoserine dehydrogenase"/>
    <property type="match status" value="1"/>
</dbReference>
<organism evidence="19 20">
    <name type="scientific">Fusicatenibacter saccharivorans</name>
    <dbReference type="NCBI Taxonomy" id="1150298"/>
    <lineage>
        <taxon>Bacteria</taxon>
        <taxon>Bacillati</taxon>
        <taxon>Bacillota</taxon>
        <taxon>Clostridia</taxon>
        <taxon>Lachnospirales</taxon>
        <taxon>Lachnospiraceae</taxon>
        <taxon>Fusicatenibacter</taxon>
    </lineage>
</organism>
<dbReference type="InterPro" id="IPR016204">
    <property type="entry name" value="HDH"/>
</dbReference>
<evidence type="ECO:0000256" key="2">
    <source>
        <dbReference type="ARBA" id="ARBA00005056"/>
    </source>
</evidence>
<evidence type="ECO:0000256" key="12">
    <source>
        <dbReference type="ARBA" id="ARBA00023167"/>
    </source>
</evidence>
<evidence type="ECO:0000256" key="17">
    <source>
        <dbReference type="RuleBase" id="RU004171"/>
    </source>
</evidence>
<dbReference type="UniPathway" id="UPA00051">
    <property type="reaction ID" value="UER00465"/>
</dbReference>
<dbReference type="InterPro" id="IPR005106">
    <property type="entry name" value="Asp/hSer_DH_NAD-bd"/>
</dbReference>
<evidence type="ECO:0000256" key="4">
    <source>
        <dbReference type="ARBA" id="ARBA00006753"/>
    </source>
</evidence>
<dbReference type="PANTHER" id="PTHR43331:SF1">
    <property type="entry name" value="HOMOSERINE DEHYDROGENASE"/>
    <property type="match status" value="1"/>
</dbReference>
<dbReference type="InterPro" id="IPR001342">
    <property type="entry name" value="HDH_cat"/>
</dbReference>